<dbReference type="InterPro" id="IPR002509">
    <property type="entry name" value="NODB_dom"/>
</dbReference>
<organism evidence="4 5">
    <name type="scientific">Nakamurella leprariae</name>
    <dbReference type="NCBI Taxonomy" id="2803911"/>
    <lineage>
        <taxon>Bacteria</taxon>
        <taxon>Bacillati</taxon>
        <taxon>Actinomycetota</taxon>
        <taxon>Actinomycetes</taxon>
        <taxon>Nakamurellales</taxon>
        <taxon>Nakamurellaceae</taxon>
        <taxon>Nakamurella</taxon>
    </lineage>
</organism>
<sequence>MTHGLSRPLAARNDSAGRIRTRRRWSRLLGALLALTVAVGTTVLVAAPAQGAPAPRAATATATAKAKAKAAAVEKTIVSLTFDDGNANQMDAASMLQTYGMRGTFYVNSGYVGSSGYLSLANLQALKAAGHEIGGHTVSHYDLTQLSTDEAKRQVCNDRVNFEQWGLPVASFAYPFASSNTAVENIARDCGYNSARGLGDIRSPASCANCPVAETIPPPYLWFTRAPDQVERNWTVAQLQQQVTQAESKGGWVQLTFHQICTGGLAKCPDPAFGPTKLATFLAWLQKRAATKGTVVKTVGQVIGGATKPAVPGSPTNPGGSATVQNPGLETFNASTGLPDCFMAGGYGSNTSTFATTTDAHGGSTAVKVTVANYVDGDAKLLPNLDLGTCAPAATAGTSYTLGQWYKSSAVTQFALYYRNASGTWVYWTSSPWFAAATAWTQATWTTPPVPTGATGISFGLNIFSNGTLTVDDFAMAPAASAAAAQLNASSAKAATVAPAPSAKAPAPSGPRKLVEDAGEGEQAPVVEQYRKGAAVTESNLVPGPQIVAPGDQFVVAQEPSRG</sequence>
<evidence type="ECO:0000259" key="3">
    <source>
        <dbReference type="PROSITE" id="PS51677"/>
    </source>
</evidence>
<dbReference type="InterPro" id="IPR051398">
    <property type="entry name" value="Polysacch_Deacetylase"/>
</dbReference>
<dbReference type="Gene3D" id="3.20.20.370">
    <property type="entry name" value="Glycoside hydrolase/deacetylase"/>
    <property type="match status" value="1"/>
</dbReference>
<dbReference type="GO" id="GO:0005975">
    <property type="term" value="P:carbohydrate metabolic process"/>
    <property type="evidence" value="ECO:0007669"/>
    <property type="project" value="InterPro"/>
</dbReference>
<keyword evidence="5" id="KW-1185">Reference proteome</keyword>
<comment type="caution">
    <text evidence="4">The sequence shown here is derived from an EMBL/GenBank/DDBJ whole genome shotgun (WGS) entry which is preliminary data.</text>
</comment>
<dbReference type="CDD" id="cd10967">
    <property type="entry name" value="CE4_GLA_like_6s"/>
    <property type="match status" value="1"/>
</dbReference>
<dbReference type="RefSeq" id="WP_205259966.1">
    <property type="nucleotide sequence ID" value="NZ_JAERWK010000008.1"/>
</dbReference>
<dbReference type="Gene3D" id="2.60.120.260">
    <property type="entry name" value="Galactose-binding domain-like"/>
    <property type="match status" value="1"/>
</dbReference>
<feature type="region of interest" description="Disordered" evidence="2">
    <location>
        <begin position="498"/>
        <end position="524"/>
    </location>
</feature>
<dbReference type="Proteomes" id="UP000663792">
    <property type="component" value="Unassembled WGS sequence"/>
</dbReference>
<accession>A0A938YC05</accession>
<reference evidence="4" key="1">
    <citation type="submission" date="2021-01" db="EMBL/GenBank/DDBJ databases">
        <title>YIM 132084 draft genome.</title>
        <authorList>
            <person name="An D."/>
        </authorList>
    </citation>
    <scope>NUCLEOTIDE SEQUENCE</scope>
    <source>
        <strain evidence="4">YIM 132084</strain>
    </source>
</reference>
<protein>
    <submittedName>
        <fullName evidence="4">Polysaccharide deacetylase family protein</fullName>
    </submittedName>
</protein>
<name>A0A938YC05_9ACTN</name>
<evidence type="ECO:0000313" key="5">
    <source>
        <dbReference type="Proteomes" id="UP000663792"/>
    </source>
</evidence>
<dbReference type="PROSITE" id="PS51677">
    <property type="entry name" value="NODB"/>
    <property type="match status" value="1"/>
</dbReference>
<feature type="compositionally biased region" description="Low complexity" evidence="2">
    <location>
        <begin position="498"/>
        <end position="507"/>
    </location>
</feature>
<dbReference type="PANTHER" id="PTHR34216:SF11">
    <property type="entry name" value="CHITOOLIGOSACCHARIDE DEACETYLASE"/>
    <property type="match status" value="1"/>
</dbReference>
<evidence type="ECO:0000256" key="2">
    <source>
        <dbReference type="SAM" id="MobiDB-lite"/>
    </source>
</evidence>
<dbReference type="Pfam" id="PF01522">
    <property type="entry name" value="Polysacc_deac_1"/>
    <property type="match status" value="1"/>
</dbReference>
<proteinExistence type="predicted"/>
<evidence type="ECO:0000256" key="1">
    <source>
        <dbReference type="ARBA" id="ARBA00022729"/>
    </source>
</evidence>
<dbReference type="GO" id="GO:0016810">
    <property type="term" value="F:hydrolase activity, acting on carbon-nitrogen (but not peptide) bonds"/>
    <property type="evidence" value="ECO:0007669"/>
    <property type="project" value="InterPro"/>
</dbReference>
<dbReference type="EMBL" id="JAERWK010000008">
    <property type="protein sequence ID" value="MBM9467044.1"/>
    <property type="molecule type" value="Genomic_DNA"/>
</dbReference>
<evidence type="ECO:0000313" key="4">
    <source>
        <dbReference type="EMBL" id="MBM9467044.1"/>
    </source>
</evidence>
<dbReference type="AlphaFoldDB" id="A0A938YC05"/>
<feature type="domain" description="NodB homology" evidence="3">
    <location>
        <begin position="76"/>
        <end position="254"/>
    </location>
</feature>
<dbReference type="InterPro" id="IPR011330">
    <property type="entry name" value="Glyco_hydro/deAcase_b/a-brl"/>
</dbReference>
<dbReference type="SUPFAM" id="SSF88713">
    <property type="entry name" value="Glycoside hydrolase/deacetylase"/>
    <property type="match status" value="1"/>
</dbReference>
<gene>
    <name evidence="4" type="ORF">JL106_07065</name>
</gene>
<dbReference type="PANTHER" id="PTHR34216">
    <property type="match status" value="1"/>
</dbReference>
<keyword evidence="1" id="KW-0732">Signal</keyword>